<protein>
    <submittedName>
        <fullName evidence="1">Uncharacterized protein</fullName>
    </submittedName>
</protein>
<dbReference type="AlphaFoldDB" id="A0A6G9CS18"/>
<dbReference type="EMBL" id="CP050124">
    <property type="protein sequence ID" value="QIP39845.1"/>
    <property type="molecule type" value="Genomic_DNA"/>
</dbReference>
<dbReference type="Proteomes" id="UP000502345">
    <property type="component" value="Chromosome"/>
</dbReference>
<reference evidence="1 2" key="1">
    <citation type="submission" date="2020-03" db="EMBL/GenBank/DDBJ databases">
        <title>Screen low temperature-resistant strains for efficient degradation of petroleum hydrocarbons under the low temperature.</title>
        <authorList>
            <person name="Wang Y."/>
            <person name="Chen J."/>
        </authorList>
    </citation>
    <scope>NUCLEOTIDE SEQUENCE [LARGE SCALE GENOMIC DNA]</scope>
    <source>
        <strain evidence="1 2">KB1</strain>
    </source>
</reference>
<gene>
    <name evidence="1" type="ORF">G9444_2601</name>
</gene>
<evidence type="ECO:0000313" key="1">
    <source>
        <dbReference type="EMBL" id="QIP39845.1"/>
    </source>
</evidence>
<name>A0A6G9CS18_RHOER</name>
<organism evidence="1 2">
    <name type="scientific">Rhodococcus erythropolis</name>
    <name type="common">Arthrobacter picolinophilus</name>
    <dbReference type="NCBI Taxonomy" id="1833"/>
    <lineage>
        <taxon>Bacteria</taxon>
        <taxon>Bacillati</taxon>
        <taxon>Actinomycetota</taxon>
        <taxon>Actinomycetes</taxon>
        <taxon>Mycobacteriales</taxon>
        <taxon>Nocardiaceae</taxon>
        <taxon>Rhodococcus</taxon>
        <taxon>Rhodococcus erythropolis group</taxon>
    </lineage>
</organism>
<evidence type="ECO:0000313" key="2">
    <source>
        <dbReference type="Proteomes" id="UP000502345"/>
    </source>
</evidence>
<sequence>MAPAMADERLYRVGAAYEAARGPIATAV</sequence>
<proteinExistence type="predicted"/>
<accession>A0A6G9CS18</accession>